<dbReference type="InterPro" id="IPR020904">
    <property type="entry name" value="Sc_DH/Rdtase_CS"/>
</dbReference>
<gene>
    <name evidence="4" type="ORF">OTI717_LOCUS14493</name>
</gene>
<evidence type="ECO:0000256" key="3">
    <source>
        <dbReference type="ARBA" id="ARBA00023002"/>
    </source>
</evidence>
<name>A0A818WXQ8_9BILA</name>
<accession>A0A818WXQ8</accession>
<evidence type="ECO:0000313" key="4">
    <source>
        <dbReference type="EMBL" id="CAF3731880.1"/>
    </source>
</evidence>
<dbReference type="PANTHER" id="PTHR42760">
    <property type="entry name" value="SHORT-CHAIN DEHYDROGENASES/REDUCTASES FAMILY MEMBER"/>
    <property type="match status" value="1"/>
</dbReference>
<dbReference type="InterPro" id="IPR002347">
    <property type="entry name" value="SDR_fam"/>
</dbReference>
<evidence type="ECO:0000256" key="2">
    <source>
        <dbReference type="ARBA" id="ARBA00006484"/>
    </source>
</evidence>
<dbReference type="GO" id="GO:0016616">
    <property type="term" value="F:oxidoreductase activity, acting on the CH-OH group of donors, NAD or NADP as acceptor"/>
    <property type="evidence" value="ECO:0007669"/>
    <property type="project" value="TreeGrafter"/>
</dbReference>
<dbReference type="EMBL" id="CAJOAX010001623">
    <property type="protein sequence ID" value="CAF3731880.1"/>
    <property type="molecule type" value="Genomic_DNA"/>
</dbReference>
<dbReference type="AlphaFoldDB" id="A0A818WXQ8"/>
<dbReference type="PANTHER" id="PTHR42760:SF121">
    <property type="entry name" value="3-OXOACYL-(ACYL-CARRIER-PROTEIN) REDUCTASE"/>
    <property type="match status" value="1"/>
</dbReference>
<dbReference type="PRINTS" id="PR00081">
    <property type="entry name" value="GDHRDH"/>
</dbReference>
<dbReference type="InterPro" id="IPR036291">
    <property type="entry name" value="NAD(P)-bd_dom_sf"/>
</dbReference>
<comment type="pathway">
    <text evidence="1">Lipid metabolism; fatty acid biosynthesis.</text>
</comment>
<dbReference type="GO" id="GO:0048038">
    <property type="term" value="F:quinone binding"/>
    <property type="evidence" value="ECO:0007669"/>
    <property type="project" value="TreeGrafter"/>
</dbReference>
<sequence>MSNLEELGLCFVSHYGPLIDGNHLEKNIINHLTRLKKFTFNIRSTAFLNKIVNLPSNEDIQNTFKNFQNNRIISSVDYFTKANELHCHIYSYPYTWTHYFTITNNFSGGLFKCVRQISLVDERPFEREFFLRIQKSFPFIEVLHLRNDEPPKNDNQQWSIIQYSHLTQLDLSENHEYYVEQFLTNTKTCLLNNVYLRVTYDTLRRVTDNFTRDATRVNCSKVIEASSSDLQKVQQEIEEIGRKSIAITADVSDSKSVEKMMEDAAQKLGSLDVVVANAGIGDVKSLLDTTVEEWDRVFAVNMRGVFLCYKEAAKIMIKQGRGGKIIGAGSSVAYKACAMIGPYCTTKWGIRGLTQAAAIEWAPYNITVNAYGPGFIKTSLSDKSNEEFAKLQGKTVEDIVNDAVKTIPLGRVGYPDDVANLVSFLASKDSDYITGQNILVNGGRDFS</sequence>
<dbReference type="Gene3D" id="3.40.50.720">
    <property type="entry name" value="NAD(P)-binding Rossmann-like Domain"/>
    <property type="match status" value="1"/>
</dbReference>
<comment type="caution">
    <text evidence="4">The sequence shown here is derived from an EMBL/GenBank/DDBJ whole genome shotgun (WGS) entry which is preliminary data.</text>
</comment>
<dbReference type="FunFam" id="3.40.50.720:FF:000084">
    <property type="entry name" value="Short-chain dehydrogenase reductase"/>
    <property type="match status" value="1"/>
</dbReference>
<organism evidence="4 5">
    <name type="scientific">Rotaria sordida</name>
    <dbReference type="NCBI Taxonomy" id="392033"/>
    <lineage>
        <taxon>Eukaryota</taxon>
        <taxon>Metazoa</taxon>
        <taxon>Spiralia</taxon>
        <taxon>Gnathifera</taxon>
        <taxon>Rotifera</taxon>
        <taxon>Eurotatoria</taxon>
        <taxon>Bdelloidea</taxon>
        <taxon>Philodinida</taxon>
        <taxon>Philodinidae</taxon>
        <taxon>Rotaria</taxon>
    </lineage>
</organism>
<protein>
    <submittedName>
        <fullName evidence="4">Uncharacterized protein</fullName>
    </submittedName>
</protein>
<keyword evidence="3" id="KW-0560">Oxidoreductase</keyword>
<evidence type="ECO:0000313" key="5">
    <source>
        <dbReference type="Proteomes" id="UP000663823"/>
    </source>
</evidence>
<dbReference type="SUPFAM" id="SSF51735">
    <property type="entry name" value="NAD(P)-binding Rossmann-fold domains"/>
    <property type="match status" value="1"/>
</dbReference>
<proteinExistence type="inferred from homology"/>
<evidence type="ECO:0000256" key="1">
    <source>
        <dbReference type="ARBA" id="ARBA00005194"/>
    </source>
</evidence>
<dbReference type="Proteomes" id="UP000663823">
    <property type="component" value="Unassembled WGS sequence"/>
</dbReference>
<reference evidence="4" key="1">
    <citation type="submission" date="2021-02" db="EMBL/GenBank/DDBJ databases">
        <authorList>
            <person name="Nowell W R."/>
        </authorList>
    </citation>
    <scope>NUCLEOTIDE SEQUENCE</scope>
</reference>
<dbReference type="PRINTS" id="PR00080">
    <property type="entry name" value="SDRFAMILY"/>
</dbReference>
<dbReference type="Pfam" id="PF13561">
    <property type="entry name" value="adh_short_C2"/>
    <property type="match status" value="1"/>
</dbReference>
<dbReference type="PROSITE" id="PS00061">
    <property type="entry name" value="ADH_SHORT"/>
    <property type="match status" value="1"/>
</dbReference>
<comment type="similarity">
    <text evidence="2">Belongs to the short-chain dehydrogenases/reductases (SDR) family.</text>
</comment>
<dbReference type="GO" id="GO:0006633">
    <property type="term" value="P:fatty acid biosynthetic process"/>
    <property type="evidence" value="ECO:0007669"/>
    <property type="project" value="TreeGrafter"/>
</dbReference>